<feature type="compositionally biased region" description="Basic residues" evidence="2">
    <location>
        <begin position="112"/>
        <end position="124"/>
    </location>
</feature>
<dbReference type="AlphaFoldDB" id="A0A6A3KST2"/>
<dbReference type="Pfam" id="PF17921">
    <property type="entry name" value="Integrase_H2C2"/>
    <property type="match status" value="1"/>
</dbReference>
<dbReference type="Gene3D" id="1.10.340.70">
    <property type="match status" value="1"/>
</dbReference>
<feature type="compositionally biased region" description="Basic and acidic residues" evidence="2">
    <location>
        <begin position="125"/>
        <end position="143"/>
    </location>
</feature>
<organism evidence="4 5">
    <name type="scientific">Phytophthora rubi</name>
    <dbReference type="NCBI Taxonomy" id="129364"/>
    <lineage>
        <taxon>Eukaryota</taxon>
        <taxon>Sar</taxon>
        <taxon>Stramenopiles</taxon>
        <taxon>Oomycota</taxon>
        <taxon>Peronosporomycetes</taxon>
        <taxon>Peronosporales</taxon>
        <taxon>Peronosporaceae</taxon>
        <taxon>Phytophthora</taxon>
    </lineage>
</organism>
<dbReference type="PROSITE" id="PS50994">
    <property type="entry name" value="INTEGRASE"/>
    <property type="match status" value="1"/>
</dbReference>
<evidence type="ECO:0000256" key="1">
    <source>
        <dbReference type="ARBA" id="ARBA00023268"/>
    </source>
</evidence>
<feature type="region of interest" description="Disordered" evidence="2">
    <location>
        <begin position="1105"/>
        <end position="1132"/>
    </location>
</feature>
<evidence type="ECO:0000313" key="4">
    <source>
        <dbReference type="EMBL" id="KAE9010411.1"/>
    </source>
</evidence>
<dbReference type="SUPFAM" id="SSF56672">
    <property type="entry name" value="DNA/RNA polymerases"/>
    <property type="match status" value="1"/>
</dbReference>
<dbReference type="EMBL" id="QXFV01001262">
    <property type="protein sequence ID" value="KAE9010411.1"/>
    <property type="molecule type" value="Genomic_DNA"/>
</dbReference>
<reference evidence="4 5" key="1">
    <citation type="submission" date="2018-09" db="EMBL/GenBank/DDBJ databases">
        <title>Genomic investigation of the strawberry pathogen Phytophthora fragariae indicates pathogenicity is determined by transcriptional variation in three key races.</title>
        <authorList>
            <person name="Adams T.M."/>
            <person name="Armitage A.D."/>
            <person name="Sobczyk M.K."/>
            <person name="Bates H.J."/>
            <person name="Dunwell J.M."/>
            <person name="Nellist C.F."/>
            <person name="Harrison R.J."/>
        </authorList>
    </citation>
    <scope>NUCLEOTIDE SEQUENCE [LARGE SCALE GENOMIC DNA]</scope>
    <source>
        <strain evidence="4 5">SCRP249</strain>
    </source>
</reference>
<protein>
    <recommendedName>
        <fullName evidence="3">Integrase catalytic domain-containing protein</fullName>
    </recommendedName>
</protein>
<dbReference type="InterPro" id="IPR043502">
    <property type="entry name" value="DNA/RNA_pol_sf"/>
</dbReference>
<dbReference type="InterPro" id="IPR050951">
    <property type="entry name" value="Retrovirus_Pol_polyprotein"/>
</dbReference>
<feature type="compositionally biased region" description="Low complexity" evidence="2">
    <location>
        <begin position="348"/>
        <end position="359"/>
    </location>
</feature>
<feature type="compositionally biased region" description="Polar residues" evidence="2">
    <location>
        <begin position="314"/>
        <end position="325"/>
    </location>
</feature>
<dbReference type="Gene3D" id="3.30.420.10">
    <property type="entry name" value="Ribonuclease H-like superfamily/Ribonuclease H"/>
    <property type="match status" value="1"/>
</dbReference>
<feature type="compositionally biased region" description="Acidic residues" evidence="2">
    <location>
        <begin position="438"/>
        <end position="451"/>
    </location>
</feature>
<gene>
    <name evidence="4" type="ORF">PR001_g16182</name>
</gene>
<feature type="compositionally biased region" description="Low complexity" evidence="2">
    <location>
        <begin position="427"/>
        <end position="437"/>
    </location>
</feature>
<dbReference type="InterPro" id="IPR036397">
    <property type="entry name" value="RNaseH_sf"/>
</dbReference>
<dbReference type="InterPro" id="IPR043128">
    <property type="entry name" value="Rev_trsase/Diguanyl_cyclase"/>
</dbReference>
<feature type="region of interest" description="Disordered" evidence="2">
    <location>
        <begin position="218"/>
        <end position="455"/>
    </location>
</feature>
<dbReference type="Proteomes" id="UP000429607">
    <property type="component" value="Unassembled WGS sequence"/>
</dbReference>
<dbReference type="SUPFAM" id="SSF53098">
    <property type="entry name" value="Ribonuclease H-like"/>
    <property type="match status" value="1"/>
</dbReference>
<keyword evidence="1" id="KW-0511">Multifunctional enzyme</keyword>
<accession>A0A6A3KST2</accession>
<dbReference type="GO" id="GO:0003824">
    <property type="term" value="F:catalytic activity"/>
    <property type="evidence" value="ECO:0007669"/>
    <property type="project" value="UniProtKB-KW"/>
</dbReference>
<dbReference type="InterPro" id="IPR012337">
    <property type="entry name" value="RNaseH-like_sf"/>
</dbReference>
<feature type="compositionally biased region" description="Polar residues" evidence="2">
    <location>
        <begin position="375"/>
        <end position="398"/>
    </location>
</feature>
<dbReference type="PANTHER" id="PTHR37984:SF5">
    <property type="entry name" value="PROTEIN NYNRIN-LIKE"/>
    <property type="match status" value="1"/>
</dbReference>
<dbReference type="Pfam" id="PF17919">
    <property type="entry name" value="RT_RNaseH_2"/>
    <property type="match status" value="1"/>
</dbReference>
<dbReference type="InterPro" id="IPR001584">
    <property type="entry name" value="Integrase_cat-core"/>
</dbReference>
<evidence type="ECO:0000256" key="2">
    <source>
        <dbReference type="SAM" id="MobiDB-lite"/>
    </source>
</evidence>
<dbReference type="Gene3D" id="3.30.70.270">
    <property type="match status" value="1"/>
</dbReference>
<feature type="region of interest" description="Disordered" evidence="2">
    <location>
        <begin position="112"/>
        <end position="163"/>
    </location>
</feature>
<dbReference type="FunFam" id="3.30.70.270:FF:000020">
    <property type="entry name" value="Transposon Tf2-6 polyprotein-like Protein"/>
    <property type="match status" value="1"/>
</dbReference>
<dbReference type="PANTHER" id="PTHR37984">
    <property type="entry name" value="PROTEIN CBG26694"/>
    <property type="match status" value="1"/>
</dbReference>
<proteinExistence type="predicted"/>
<comment type="caution">
    <text evidence="4">The sequence shown here is derived from an EMBL/GenBank/DDBJ whole genome shotgun (WGS) entry which is preliminary data.</text>
</comment>
<feature type="region of interest" description="Disordered" evidence="2">
    <location>
        <begin position="953"/>
        <end position="1042"/>
    </location>
</feature>
<feature type="compositionally biased region" description="Polar residues" evidence="2">
    <location>
        <begin position="153"/>
        <end position="163"/>
    </location>
</feature>
<name>A0A6A3KST2_9STRA</name>
<dbReference type="GO" id="GO:0015074">
    <property type="term" value="P:DNA integration"/>
    <property type="evidence" value="ECO:0007669"/>
    <property type="project" value="InterPro"/>
</dbReference>
<sequence>MEYLGHELSSEGVRPVERLVTAVSEFPRPDNPVEVKRFVHLAGYYRKFIEAFGSIMAPLTRLLKKDSVWEWTEEHEFAFERVKAALTTKPLLAYPNFELLFRLVTDASKQQYRRRATRGRRSARERRTERTARAAEEADGDSKTEDDDPDHSPTPNENTESVVETLTTDGGVETAEAATATAPVETPILMLDGNSSTEMTGGRAEVNRPLTRAAKRRLEAEAAARATRQAAGDERRASSAPDGDESNTLSSATRPAVDDANSASTRVADADMTRPAVNDADTAGPGTDDVDVTNESSSTHVQVADTATGGRSAVTASGTIATTDGTVERATAASGMRDDGTKPPLRATDTTTTVTTSGTAPSRRRVTWAKPERVVTSTDSDVESETNGLSGVTSTGEAKSQRRTKAATDVPVAKRPPAKRRSTSGKSTTAVSTPTTDVADDAPETEDEETALPEGTLQLSDDEIAAAQKASRLVQKMAVAGNYHGLKVEQINGLVVVNTKNGRRAVLLPALWAIVLKEMHGSVWAGHLRGPHTYGRVAQLYWWPGLQREVNHWVRGCQECGSRKARPREMTPPLRTLEYVTRYAVAKCVTRHTADNVATFLMEDVVLKFGVFREILTDGAPELAGKTIEQLVLMLQSKQINPVPYRPQMIGLVERFHRSWKDCVAMYMANEQQNDRNLWVKFAVYAYNSARHSTVALSPKELMMGRRLRPPNELLRRMETTEAGELMAYHEKLLVAMTKSHECAAKAMEKEQRRQTRYYNRKTKQKREFRPGDRVWVYNPPRGPKATKFVHKWMGPMRVVESAGYENFLLQPITFRHYCYNRRQPTSRRNSTMKIRAGNRQMNRRTERLYEQRRQVALREKMDDARNDVEAQWRTRAETRRRTRDWWKDDVDGDVTRLDNMSSSMNYCQSVTSDTVTQSVTGNTATQSANDSGFRLVTMNDCAKAGESWKTPMLGKPCNRLVTSSDGGSLDWRQHGGQPVGGSLDWRQRGEQPLEGEEERSAAASSHSNVGRLKYNSGPNEVSGAGEWDGHRHGEHETDDGSGKYVECLLSTHGTEDGSGKYVGCLLSTHGTEDGSGKYVECLLSTHGTDDESGEYVEYSLATHIGRTGGRPGDLDERAHGASKGVRGGERQ</sequence>
<dbReference type="InterPro" id="IPR041577">
    <property type="entry name" value="RT_RNaseH_2"/>
</dbReference>
<evidence type="ECO:0000313" key="5">
    <source>
        <dbReference type="Proteomes" id="UP000429607"/>
    </source>
</evidence>
<dbReference type="InterPro" id="IPR041588">
    <property type="entry name" value="Integrase_H2C2"/>
</dbReference>
<dbReference type="GO" id="GO:0003676">
    <property type="term" value="F:nucleic acid binding"/>
    <property type="evidence" value="ECO:0007669"/>
    <property type="project" value="InterPro"/>
</dbReference>
<feature type="compositionally biased region" description="Basic and acidic residues" evidence="2">
    <location>
        <begin position="1028"/>
        <end position="1042"/>
    </location>
</feature>
<feature type="domain" description="Integrase catalytic" evidence="3">
    <location>
        <begin position="540"/>
        <end position="707"/>
    </location>
</feature>
<evidence type="ECO:0000259" key="3">
    <source>
        <dbReference type="PROSITE" id="PS50994"/>
    </source>
</evidence>